<protein>
    <submittedName>
        <fullName evidence="2">Uncharacterized protein</fullName>
    </submittedName>
</protein>
<accession>A0ABD0LQX1</accession>
<organism evidence="2 3">
    <name type="scientific">Batillaria attramentaria</name>
    <dbReference type="NCBI Taxonomy" id="370345"/>
    <lineage>
        <taxon>Eukaryota</taxon>
        <taxon>Metazoa</taxon>
        <taxon>Spiralia</taxon>
        <taxon>Lophotrochozoa</taxon>
        <taxon>Mollusca</taxon>
        <taxon>Gastropoda</taxon>
        <taxon>Caenogastropoda</taxon>
        <taxon>Sorbeoconcha</taxon>
        <taxon>Cerithioidea</taxon>
        <taxon>Batillariidae</taxon>
        <taxon>Batillaria</taxon>
    </lineage>
</organism>
<name>A0ABD0LQX1_9CAEN</name>
<dbReference type="AlphaFoldDB" id="A0ABD0LQX1"/>
<sequence length="98" mass="10728">MDCGIPPAPQKVKPLKGRPCQHGACLLSDHPGTQLRLAKEITAAEDKHGFAQVLPCHMVSSQLPENEVIERSNRQEEQQENEGSRSLGCSLDTSIRTP</sequence>
<evidence type="ECO:0000313" key="2">
    <source>
        <dbReference type="EMBL" id="KAK7501944.1"/>
    </source>
</evidence>
<comment type="caution">
    <text evidence="2">The sequence shown here is derived from an EMBL/GenBank/DDBJ whole genome shotgun (WGS) entry which is preliminary data.</text>
</comment>
<evidence type="ECO:0000256" key="1">
    <source>
        <dbReference type="SAM" id="MobiDB-lite"/>
    </source>
</evidence>
<feature type="region of interest" description="Disordered" evidence="1">
    <location>
        <begin position="66"/>
        <end position="98"/>
    </location>
</feature>
<keyword evidence="3" id="KW-1185">Reference proteome</keyword>
<dbReference type="EMBL" id="JACVVK020000028">
    <property type="protein sequence ID" value="KAK7501944.1"/>
    <property type="molecule type" value="Genomic_DNA"/>
</dbReference>
<proteinExistence type="predicted"/>
<feature type="compositionally biased region" description="Basic and acidic residues" evidence="1">
    <location>
        <begin position="68"/>
        <end position="77"/>
    </location>
</feature>
<evidence type="ECO:0000313" key="3">
    <source>
        <dbReference type="Proteomes" id="UP001519460"/>
    </source>
</evidence>
<reference evidence="2 3" key="1">
    <citation type="journal article" date="2023" name="Sci. Data">
        <title>Genome assembly of the Korean intertidal mud-creeper Batillaria attramentaria.</title>
        <authorList>
            <person name="Patra A.K."/>
            <person name="Ho P.T."/>
            <person name="Jun S."/>
            <person name="Lee S.J."/>
            <person name="Kim Y."/>
            <person name="Won Y.J."/>
        </authorList>
    </citation>
    <scope>NUCLEOTIDE SEQUENCE [LARGE SCALE GENOMIC DNA]</scope>
    <source>
        <strain evidence="2">Wonlab-2016</strain>
    </source>
</reference>
<gene>
    <name evidence="2" type="ORF">BaRGS_00006696</name>
</gene>
<dbReference type="Proteomes" id="UP001519460">
    <property type="component" value="Unassembled WGS sequence"/>
</dbReference>